<comment type="similarity">
    <text evidence="2">Belongs to the TMEM208 family.</text>
</comment>
<evidence type="ECO:0000256" key="8">
    <source>
        <dbReference type="SAM" id="Phobius"/>
    </source>
</evidence>
<evidence type="ECO:0000313" key="10">
    <source>
        <dbReference type="Proteomes" id="UP000018144"/>
    </source>
</evidence>
<keyword evidence="4" id="KW-0256">Endoplasmic reticulum</keyword>
<gene>
    <name evidence="9" type="ORF">PCON_14014</name>
</gene>
<dbReference type="EMBL" id="HF935976">
    <property type="protein sequence ID" value="CCX32989.1"/>
    <property type="molecule type" value="Genomic_DNA"/>
</dbReference>
<name>U4LLI3_PYROM</name>
<dbReference type="OMA" id="GRPKYDA"/>
<dbReference type="GO" id="GO:0005773">
    <property type="term" value="C:vacuole"/>
    <property type="evidence" value="ECO:0007669"/>
    <property type="project" value="GOC"/>
</dbReference>
<feature type="transmembrane region" description="Helical" evidence="8">
    <location>
        <begin position="20"/>
        <end position="37"/>
    </location>
</feature>
<dbReference type="PANTHER" id="PTHR13505:SF7">
    <property type="entry name" value="TRANSMEMBRANE PROTEIN 208"/>
    <property type="match status" value="1"/>
</dbReference>
<dbReference type="eggNOG" id="KOG3269">
    <property type="taxonomic scope" value="Eukaryota"/>
</dbReference>
<comment type="subcellular location">
    <subcellularLocation>
        <location evidence="1">Endoplasmic reticulum membrane</location>
        <topology evidence="1">Multi-pass membrane protein</topology>
    </subcellularLocation>
</comment>
<keyword evidence="5 8" id="KW-1133">Transmembrane helix</keyword>
<accession>U4LLI3</accession>
<dbReference type="OrthoDB" id="10012212at2759"/>
<feature type="compositionally biased region" description="Basic and acidic residues" evidence="7">
    <location>
        <begin position="152"/>
        <end position="175"/>
    </location>
</feature>
<dbReference type="AlphaFoldDB" id="U4LLI3"/>
<keyword evidence="3 8" id="KW-0812">Transmembrane</keyword>
<evidence type="ECO:0000256" key="2">
    <source>
        <dbReference type="ARBA" id="ARBA00009950"/>
    </source>
</evidence>
<feature type="compositionally biased region" description="Low complexity" evidence="7">
    <location>
        <begin position="142"/>
        <end position="151"/>
    </location>
</feature>
<dbReference type="PANTHER" id="PTHR13505">
    <property type="entry name" value="TRANSMEMBRANE PROTEIN 208"/>
    <property type="match status" value="1"/>
</dbReference>
<dbReference type="GO" id="GO:0006624">
    <property type="term" value="P:vacuolar protein processing"/>
    <property type="evidence" value="ECO:0007669"/>
    <property type="project" value="TreeGrafter"/>
</dbReference>
<dbReference type="STRING" id="1076935.U4LLI3"/>
<dbReference type="GO" id="GO:0005789">
    <property type="term" value="C:endoplasmic reticulum membrane"/>
    <property type="evidence" value="ECO:0007669"/>
    <property type="project" value="UniProtKB-SubCell"/>
</dbReference>
<feature type="region of interest" description="Disordered" evidence="7">
    <location>
        <begin position="142"/>
        <end position="175"/>
    </location>
</feature>
<evidence type="ECO:0000256" key="6">
    <source>
        <dbReference type="ARBA" id="ARBA00023136"/>
    </source>
</evidence>
<evidence type="ECO:0000256" key="5">
    <source>
        <dbReference type="ARBA" id="ARBA00022989"/>
    </source>
</evidence>
<evidence type="ECO:0000256" key="7">
    <source>
        <dbReference type="SAM" id="MobiDB-lite"/>
    </source>
</evidence>
<feature type="transmembrane region" description="Helical" evidence="8">
    <location>
        <begin position="80"/>
        <end position="103"/>
    </location>
</feature>
<reference evidence="9 10" key="1">
    <citation type="journal article" date="2013" name="PLoS Genet.">
        <title>The genome and development-dependent transcriptomes of Pyronema confluens: a window into fungal evolution.</title>
        <authorList>
            <person name="Traeger S."/>
            <person name="Altegoer F."/>
            <person name="Freitag M."/>
            <person name="Gabaldon T."/>
            <person name="Kempken F."/>
            <person name="Kumar A."/>
            <person name="Marcet-Houben M."/>
            <person name="Poggeler S."/>
            <person name="Stajich J.E."/>
            <person name="Nowrousian M."/>
        </authorList>
    </citation>
    <scope>NUCLEOTIDE SEQUENCE [LARGE SCALE GENOMIC DNA]</scope>
    <source>
        <strain evidence="10">CBS 100304</strain>
        <tissue evidence="9">Vegetative mycelium</tissue>
    </source>
</reference>
<dbReference type="Proteomes" id="UP000018144">
    <property type="component" value="Unassembled WGS sequence"/>
</dbReference>
<evidence type="ECO:0000313" key="9">
    <source>
        <dbReference type="EMBL" id="CCX32989.1"/>
    </source>
</evidence>
<dbReference type="Pfam" id="PF05620">
    <property type="entry name" value="TMEM208_SND2"/>
    <property type="match status" value="1"/>
</dbReference>
<protein>
    <submittedName>
        <fullName evidence="9">Similar to Late endosome and vacuole interface protein 10 acc. no. Q99382</fullName>
    </submittedName>
</protein>
<evidence type="ECO:0000256" key="1">
    <source>
        <dbReference type="ARBA" id="ARBA00004477"/>
    </source>
</evidence>
<evidence type="ECO:0000256" key="3">
    <source>
        <dbReference type="ARBA" id="ARBA00022692"/>
    </source>
</evidence>
<organism evidence="9 10">
    <name type="scientific">Pyronema omphalodes (strain CBS 100304)</name>
    <name type="common">Pyronema confluens</name>
    <dbReference type="NCBI Taxonomy" id="1076935"/>
    <lineage>
        <taxon>Eukaryota</taxon>
        <taxon>Fungi</taxon>
        <taxon>Dikarya</taxon>
        <taxon>Ascomycota</taxon>
        <taxon>Pezizomycotina</taxon>
        <taxon>Pezizomycetes</taxon>
        <taxon>Pezizales</taxon>
        <taxon>Pyronemataceae</taxon>
        <taxon>Pyronema</taxon>
    </lineage>
</organism>
<dbReference type="InterPro" id="IPR008506">
    <property type="entry name" value="SND2/TMEM208"/>
</dbReference>
<evidence type="ECO:0000256" key="4">
    <source>
        <dbReference type="ARBA" id="ARBA00022824"/>
    </source>
</evidence>
<sequence length="175" mass="19717">MANKASKSLARQNSATLNRTHLTTLCIHLIFILYRLLFRRGSIIKYILLSLPSLLIEFYLERLGRPVYRGTEMIKPGEDLAAKGLTEYLWDIVYSTWIVLGLVAVVGEWAWWAGLVVPAYAAYLAWGLYKGFMGGQMPGMPQMGGAEGQEQQGEKSKRQAKMEGRGDRGGKVRYR</sequence>
<keyword evidence="6 8" id="KW-0472">Membrane</keyword>
<feature type="transmembrane region" description="Helical" evidence="8">
    <location>
        <begin position="109"/>
        <end position="129"/>
    </location>
</feature>
<proteinExistence type="inferred from homology"/>
<keyword evidence="10" id="KW-1185">Reference proteome</keyword>